<evidence type="ECO:0000313" key="1">
    <source>
        <dbReference type="EMBL" id="RLT72753.1"/>
    </source>
</evidence>
<proteinExistence type="predicted"/>
<dbReference type="Proteomes" id="UP000278164">
    <property type="component" value="Unassembled WGS sequence"/>
</dbReference>
<name>A0A3L7ZR32_PARDI</name>
<dbReference type="EMBL" id="RAYI01000028">
    <property type="protein sequence ID" value="RLT72753.1"/>
    <property type="molecule type" value="Genomic_DNA"/>
</dbReference>
<accession>A0A3L7ZR32</accession>
<organism evidence="1 2">
    <name type="scientific">Parabacteroides distasonis</name>
    <dbReference type="NCBI Taxonomy" id="823"/>
    <lineage>
        <taxon>Bacteria</taxon>
        <taxon>Pseudomonadati</taxon>
        <taxon>Bacteroidota</taxon>
        <taxon>Bacteroidia</taxon>
        <taxon>Bacteroidales</taxon>
        <taxon>Tannerellaceae</taxon>
        <taxon>Parabacteroides</taxon>
    </lineage>
</organism>
<sequence length="87" mass="10269">MEYTDHAVGCTSHGDHLRIDQAVSRFVYSEKNVYCLRIRTIIRRAAMTAYVNQEMCDLNKIEEREGKTKVNNLKNKKIPYITHDFIY</sequence>
<protein>
    <submittedName>
        <fullName evidence="1">Uncharacterized protein</fullName>
    </submittedName>
</protein>
<reference evidence="1 2" key="1">
    <citation type="submission" date="2018-09" db="EMBL/GenBank/DDBJ databases">
        <title>Murine metabolic-syndrome-specific gut microbial biobank.</title>
        <authorList>
            <person name="Liu C."/>
        </authorList>
    </citation>
    <scope>NUCLEOTIDE SEQUENCE [LARGE SCALE GENOMIC DNA]</scope>
    <source>
        <strain evidence="1 2">8-P5</strain>
    </source>
</reference>
<gene>
    <name evidence="1" type="ORF">D7V78_14005</name>
</gene>
<dbReference type="AlphaFoldDB" id="A0A3L7ZR32"/>
<comment type="caution">
    <text evidence="1">The sequence shown here is derived from an EMBL/GenBank/DDBJ whole genome shotgun (WGS) entry which is preliminary data.</text>
</comment>
<evidence type="ECO:0000313" key="2">
    <source>
        <dbReference type="Proteomes" id="UP000278164"/>
    </source>
</evidence>